<dbReference type="Gene3D" id="3.10.20.810">
    <property type="entry name" value="Phosphoribosyl-AMP cyclohydrolase"/>
    <property type="match status" value="1"/>
</dbReference>
<reference evidence="17 18" key="1">
    <citation type="submission" date="2020-09" db="EMBL/GenBank/DDBJ databases">
        <title>Genome sequence of the banana aphid, Pentalonia nigronervosa Coquerel (Hemiptera: Aphididae) and its symbionts.</title>
        <authorList>
            <person name="Mathers T.C."/>
            <person name="Mugford S.T."/>
            <person name="Hogenhout S.A."/>
            <person name="Tripathi L."/>
        </authorList>
    </citation>
    <scope>NUCLEOTIDE SEQUENCE [LARGE SCALE GENOMIC DNA]</scope>
    <source>
        <strain evidence="17">Ba4</strain>
    </source>
</reference>
<dbReference type="GO" id="GO:0005524">
    <property type="term" value="F:ATP binding"/>
    <property type="evidence" value="ECO:0007669"/>
    <property type="project" value="UniProtKB-KW"/>
</dbReference>
<dbReference type="UniPathway" id="UPA00031">
    <property type="reaction ID" value="UER00007"/>
</dbReference>
<evidence type="ECO:0000256" key="1">
    <source>
        <dbReference type="ARBA" id="ARBA00000024"/>
    </source>
</evidence>
<organism evidence="17 18">
    <name type="scientific">Buchnera aphidicola</name>
    <name type="common">Pentalonia nigronervosa</name>
    <dbReference type="NCBI Taxonomy" id="1309793"/>
    <lineage>
        <taxon>Bacteria</taxon>
        <taxon>Pseudomonadati</taxon>
        <taxon>Pseudomonadota</taxon>
        <taxon>Gammaproteobacteria</taxon>
        <taxon>Enterobacterales</taxon>
        <taxon>Erwiniaceae</taxon>
        <taxon>Buchnera</taxon>
    </lineage>
</organism>
<comment type="similarity">
    <text evidence="6 15">In the C-terminal section; belongs to the PRA-PH family.</text>
</comment>
<dbReference type="GO" id="GO:0000105">
    <property type="term" value="P:L-histidine biosynthetic process"/>
    <property type="evidence" value="ECO:0007669"/>
    <property type="project" value="UniProtKB-UniRule"/>
</dbReference>
<evidence type="ECO:0000256" key="12">
    <source>
        <dbReference type="ARBA" id="ARBA00022840"/>
    </source>
</evidence>
<dbReference type="CDD" id="cd11534">
    <property type="entry name" value="NTP-PPase_HisIE_like"/>
    <property type="match status" value="1"/>
</dbReference>
<comment type="catalytic activity">
    <reaction evidence="1 15">
        <text>1-(5-phospho-beta-D-ribosyl)-5'-AMP + H2O = 1-(5-phospho-beta-D-ribosyl)-5-[(5-phospho-beta-D-ribosylamino)methylideneamino]imidazole-4-carboxamide</text>
        <dbReference type="Rhea" id="RHEA:20049"/>
        <dbReference type="ChEBI" id="CHEBI:15377"/>
        <dbReference type="ChEBI" id="CHEBI:58435"/>
        <dbReference type="ChEBI" id="CHEBI:59457"/>
        <dbReference type="EC" id="3.5.4.19"/>
    </reaction>
</comment>
<evidence type="ECO:0000256" key="4">
    <source>
        <dbReference type="ARBA" id="ARBA00005169"/>
    </source>
</evidence>
<dbReference type="PANTHER" id="PTHR42945">
    <property type="entry name" value="HISTIDINE BIOSYNTHESIS BIFUNCTIONAL PROTEIN"/>
    <property type="match status" value="1"/>
</dbReference>
<evidence type="ECO:0000256" key="15">
    <source>
        <dbReference type="HAMAP-Rule" id="MF_01019"/>
    </source>
</evidence>
<evidence type="ECO:0000256" key="6">
    <source>
        <dbReference type="ARBA" id="ARBA00007731"/>
    </source>
</evidence>
<keyword evidence="11 15" id="KW-0378">Hydrolase</keyword>
<evidence type="ECO:0000256" key="13">
    <source>
        <dbReference type="ARBA" id="ARBA00023102"/>
    </source>
</evidence>
<keyword evidence="14 15" id="KW-0511">Multifunctional enzyme</keyword>
<dbReference type="HAMAP" id="MF_01019">
    <property type="entry name" value="HisIE"/>
    <property type="match status" value="1"/>
</dbReference>
<sequence length="209" mass="24306">MLNDTQILKLNWDKTNGMLPVIIQSYYSNKILMHGYMNKPAFFQTRKEGMVTFYSRTKKRLWKKGETSGNYLKVVNITTDCDYDTLLILVIAIGKTCHLDSDSCFFLSYEHSTFLFELETIIAEKINMKNNLSYTYNLYNSGTARIAQKVGEEAVETILSVFKEDKKELINECSDLVYHLIILLHDQKINLHTIMENLKNRHLNTQSVL</sequence>
<dbReference type="InterPro" id="IPR021130">
    <property type="entry name" value="PRib-ATP_PPHydrolase-like"/>
</dbReference>
<keyword evidence="8 15" id="KW-0963">Cytoplasm</keyword>
<dbReference type="SUPFAM" id="SSF101386">
    <property type="entry name" value="all-alpha NTP pyrophosphatases"/>
    <property type="match status" value="1"/>
</dbReference>
<evidence type="ECO:0000256" key="3">
    <source>
        <dbReference type="ARBA" id="ARBA00004496"/>
    </source>
</evidence>
<evidence type="ECO:0000256" key="14">
    <source>
        <dbReference type="ARBA" id="ARBA00023268"/>
    </source>
</evidence>
<keyword evidence="13 15" id="KW-0368">Histidine biosynthesis</keyword>
<keyword evidence="12 15" id="KW-0067">ATP-binding</keyword>
<protein>
    <recommendedName>
        <fullName evidence="15">Histidine biosynthesis bifunctional protein HisIE</fullName>
    </recommendedName>
    <domain>
        <recommendedName>
            <fullName evidence="15">Phosphoribosyl-AMP cyclohydrolase</fullName>
            <shortName evidence="15">PRA-CH</shortName>
            <ecNumber evidence="15">3.5.4.19</ecNumber>
        </recommendedName>
    </domain>
    <domain>
        <recommendedName>
            <fullName evidence="15">Phosphoribosyl-ATP pyrophosphatase</fullName>
            <shortName evidence="15">PRA-PH</shortName>
            <ecNumber evidence="15">3.6.1.31</ecNumber>
        </recommendedName>
    </domain>
</protein>
<feature type="region of interest" description="Phosphoribosyl-ATP pyrophosphohydrolase" evidence="15">
    <location>
        <begin position="115"/>
        <end position="209"/>
    </location>
</feature>
<dbReference type="Pfam" id="PF01502">
    <property type="entry name" value="PRA-CH"/>
    <property type="match status" value="1"/>
</dbReference>
<evidence type="ECO:0000256" key="11">
    <source>
        <dbReference type="ARBA" id="ARBA00022801"/>
    </source>
</evidence>
<dbReference type="InterPro" id="IPR002496">
    <property type="entry name" value="PRib_AMP_CycHydrolase_dom"/>
</dbReference>
<dbReference type="Pfam" id="PF01503">
    <property type="entry name" value="PRA-PH"/>
    <property type="match status" value="1"/>
</dbReference>
<dbReference type="Proteomes" id="UP000516346">
    <property type="component" value="Chromosome"/>
</dbReference>
<dbReference type="InterPro" id="IPR008179">
    <property type="entry name" value="HisE"/>
</dbReference>
<evidence type="ECO:0000256" key="2">
    <source>
        <dbReference type="ARBA" id="ARBA00001460"/>
    </source>
</evidence>
<evidence type="ECO:0000313" key="18">
    <source>
        <dbReference type="Proteomes" id="UP000516346"/>
    </source>
</evidence>
<evidence type="ECO:0000256" key="10">
    <source>
        <dbReference type="ARBA" id="ARBA00022741"/>
    </source>
</evidence>
<comment type="pathway">
    <text evidence="5 15">Amino-acid biosynthesis; L-histidine biosynthesis; L-histidine from 5-phospho-alpha-D-ribose 1-diphosphate: step 2/9.</text>
</comment>
<dbReference type="EC" id="3.6.1.31" evidence="15"/>
<dbReference type="EMBL" id="CP061275">
    <property type="protein sequence ID" value="QNS01847.1"/>
    <property type="molecule type" value="Genomic_DNA"/>
</dbReference>
<evidence type="ECO:0000256" key="9">
    <source>
        <dbReference type="ARBA" id="ARBA00022605"/>
    </source>
</evidence>
<evidence type="ECO:0000256" key="7">
    <source>
        <dbReference type="ARBA" id="ARBA00008299"/>
    </source>
</evidence>
<keyword evidence="10 15" id="KW-0547">Nucleotide-binding</keyword>
<feature type="domain" description="Phosphoribosyl-AMP cyclohydrolase" evidence="16">
    <location>
        <begin position="33"/>
        <end position="106"/>
    </location>
</feature>
<dbReference type="NCBIfam" id="NF002747">
    <property type="entry name" value="PRK02759.1"/>
    <property type="match status" value="1"/>
</dbReference>
<dbReference type="InterPro" id="IPR038019">
    <property type="entry name" value="PRib_AMP_CycHydrolase_sf"/>
</dbReference>
<evidence type="ECO:0000313" key="17">
    <source>
        <dbReference type="EMBL" id="QNS01847.1"/>
    </source>
</evidence>
<proteinExistence type="inferred from homology"/>
<dbReference type="GO" id="GO:0005737">
    <property type="term" value="C:cytoplasm"/>
    <property type="evidence" value="ECO:0007669"/>
    <property type="project" value="UniProtKB-SubCell"/>
</dbReference>
<dbReference type="SUPFAM" id="SSF141734">
    <property type="entry name" value="HisI-like"/>
    <property type="match status" value="1"/>
</dbReference>
<dbReference type="PANTHER" id="PTHR42945:SF9">
    <property type="entry name" value="HISTIDINE BIOSYNTHESIS BIFUNCTIONAL PROTEIN HISIE"/>
    <property type="match status" value="1"/>
</dbReference>
<dbReference type="InterPro" id="IPR023019">
    <property type="entry name" value="His_synth_HisIE"/>
</dbReference>
<dbReference type="NCBIfam" id="TIGR03188">
    <property type="entry name" value="histidine_hisI"/>
    <property type="match status" value="1"/>
</dbReference>
<dbReference type="GO" id="GO:0004636">
    <property type="term" value="F:phosphoribosyl-ATP diphosphatase activity"/>
    <property type="evidence" value="ECO:0007669"/>
    <property type="project" value="UniProtKB-UniRule"/>
</dbReference>
<dbReference type="AlphaFoldDB" id="A0A7H1AZE2"/>
<evidence type="ECO:0000256" key="8">
    <source>
        <dbReference type="ARBA" id="ARBA00022490"/>
    </source>
</evidence>
<comment type="catalytic activity">
    <reaction evidence="2 15">
        <text>1-(5-phospho-beta-D-ribosyl)-ATP + H2O = 1-(5-phospho-beta-D-ribosyl)-5'-AMP + diphosphate + H(+)</text>
        <dbReference type="Rhea" id="RHEA:22828"/>
        <dbReference type="ChEBI" id="CHEBI:15377"/>
        <dbReference type="ChEBI" id="CHEBI:15378"/>
        <dbReference type="ChEBI" id="CHEBI:33019"/>
        <dbReference type="ChEBI" id="CHEBI:59457"/>
        <dbReference type="ChEBI" id="CHEBI:73183"/>
        <dbReference type="EC" id="3.6.1.31"/>
    </reaction>
</comment>
<evidence type="ECO:0000256" key="5">
    <source>
        <dbReference type="ARBA" id="ARBA00005204"/>
    </source>
</evidence>
<dbReference type="FunFam" id="3.10.20.810:FF:000001">
    <property type="entry name" value="Histidine biosynthesis bifunctional protein HisIE"/>
    <property type="match status" value="1"/>
</dbReference>
<comment type="similarity">
    <text evidence="7 15">In the N-terminal section; belongs to the PRA-CH family.</text>
</comment>
<keyword evidence="9 15" id="KW-0028">Amino-acid biosynthesis</keyword>
<dbReference type="Gene3D" id="1.10.287.1080">
    <property type="entry name" value="MazG-like"/>
    <property type="match status" value="1"/>
</dbReference>
<dbReference type="EC" id="3.5.4.19" evidence="15"/>
<evidence type="ECO:0000259" key="16">
    <source>
        <dbReference type="Pfam" id="PF01502"/>
    </source>
</evidence>
<accession>A0A7H1AZE2</accession>
<gene>
    <name evidence="15" type="primary">hisI</name>
    <name evidence="15" type="synonym">hisIE</name>
    <name evidence="17" type="ORF">ICW73_02645</name>
</gene>
<comment type="subcellular location">
    <subcellularLocation>
        <location evidence="3 15">Cytoplasm</location>
    </subcellularLocation>
</comment>
<comment type="pathway">
    <text evidence="4 15">Amino-acid biosynthesis; L-histidine biosynthesis; L-histidine from 5-phospho-alpha-D-ribose 1-diphosphate: step 3/9.</text>
</comment>
<feature type="region of interest" description="Phosphoribosyl-AMP cyclohydrolase" evidence="15">
    <location>
        <begin position="1"/>
        <end position="114"/>
    </location>
</feature>
<name>A0A7H1AZE2_9GAMM</name>
<dbReference type="GO" id="GO:0004635">
    <property type="term" value="F:phosphoribosyl-AMP cyclohydrolase activity"/>
    <property type="evidence" value="ECO:0007669"/>
    <property type="project" value="UniProtKB-UniRule"/>
</dbReference>